<dbReference type="Gene3D" id="3.30.2350.10">
    <property type="entry name" value="Pseudouridine synthase"/>
    <property type="match status" value="1"/>
</dbReference>
<dbReference type="Pfam" id="PF01479">
    <property type="entry name" value="S4"/>
    <property type="match status" value="1"/>
</dbReference>
<evidence type="ECO:0000256" key="1">
    <source>
        <dbReference type="ARBA" id="ARBA00023235"/>
    </source>
</evidence>
<evidence type="ECO:0000313" key="15">
    <source>
        <dbReference type="Proteomes" id="UP000494117"/>
    </source>
</evidence>
<organism evidence="14 15">
    <name type="scientific">Achromobacter anxifer</name>
    <dbReference type="NCBI Taxonomy" id="1287737"/>
    <lineage>
        <taxon>Bacteria</taxon>
        <taxon>Pseudomonadati</taxon>
        <taxon>Pseudomonadota</taxon>
        <taxon>Betaproteobacteria</taxon>
        <taxon>Burkholderiales</taxon>
        <taxon>Alcaligenaceae</taxon>
        <taxon>Achromobacter</taxon>
    </lineage>
</organism>
<evidence type="ECO:0000256" key="7">
    <source>
        <dbReference type="ARBA" id="ARBA00041697"/>
    </source>
</evidence>
<evidence type="ECO:0000256" key="3">
    <source>
        <dbReference type="ARBA" id="ARBA00036535"/>
    </source>
</evidence>
<evidence type="ECO:0000256" key="11">
    <source>
        <dbReference type="PROSITE-ProRule" id="PRU00182"/>
    </source>
</evidence>
<feature type="region of interest" description="Disordered" evidence="12">
    <location>
        <begin position="1"/>
        <end position="33"/>
    </location>
</feature>
<comment type="catalytic activity">
    <reaction evidence="3">
        <text>uridine(2604) in 23S rRNA = pseudouridine(2604) in 23S rRNA</text>
        <dbReference type="Rhea" id="RHEA:38875"/>
        <dbReference type="Rhea" id="RHEA-COMP:10093"/>
        <dbReference type="Rhea" id="RHEA-COMP:10094"/>
        <dbReference type="ChEBI" id="CHEBI:65314"/>
        <dbReference type="ChEBI" id="CHEBI:65315"/>
        <dbReference type="EC" id="5.4.99.21"/>
    </reaction>
</comment>
<sequence length="270" mass="29860">MTKHPPARPQGGAHTPTGSRSPRSQQGGAAHDSVRLAKRLAEELSCSRGDAERYIENGWAAVDGKCVEEPGFRVKPGQSIGLLPGARLEDARPVTILLHKPAGVYANDEPGSARDLILPENLMPGDRSGQRYLKRMFNGLKLVTPLERAASGLVVYTQEYPVTRKLVEEGRHVEQEYVAQVSGQLSPADLARLQRGMAYDGRAATPMKVSWQNETHLRFALKTPAPGFIEYVCDAAGLRLQALRRIRIGRLPMAGLAPAQWRYRLEYERF</sequence>
<dbReference type="CDD" id="cd00165">
    <property type="entry name" value="S4"/>
    <property type="match status" value="1"/>
</dbReference>
<gene>
    <name evidence="14" type="primary">rluF_2</name>
    <name evidence="14" type="ORF">LMG26858_05942</name>
</gene>
<proteinExistence type="predicted"/>
<evidence type="ECO:0000313" key="14">
    <source>
        <dbReference type="EMBL" id="CAB3926916.1"/>
    </source>
</evidence>
<dbReference type="PANTHER" id="PTHR47683:SF2">
    <property type="entry name" value="RNA-BINDING S4 DOMAIN-CONTAINING PROTEIN"/>
    <property type="match status" value="1"/>
</dbReference>
<dbReference type="InterPro" id="IPR036986">
    <property type="entry name" value="S4_RNA-bd_sf"/>
</dbReference>
<evidence type="ECO:0000256" key="2">
    <source>
        <dbReference type="ARBA" id="ARBA00036390"/>
    </source>
</evidence>
<dbReference type="GO" id="GO:0000455">
    <property type="term" value="P:enzyme-directed rRNA pseudouridine synthesis"/>
    <property type="evidence" value="ECO:0007669"/>
    <property type="project" value="UniProtKB-ARBA"/>
</dbReference>
<evidence type="ECO:0000256" key="10">
    <source>
        <dbReference type="ARBA" id="ARBA00043147"/>
    </source>
</evidence>
<dbReference type="EMBL" id="CADILG010000081">
    <property type="protein sequence ID" value="CAB3926916.1"/>
    <property type="molecule type" value="Genomic_DNA"/>
</dbReference>
<feature type="compositionally biased region" description="Polar residues" evidence="12">
    <location>
        <begin position="16"/>
        <end position="27"/>
    </location>
</feature>
<comment type="catalytic activity">
    <reaction evidence="2">
        <text>uridine(35) in tRNA(Tyr) = pseudouridine(35) in tRNA(Tyr)</text>
        <dbReference type="Rhea" id="RHEA:60556"/>
        <dbReference type="Rhea" id="RHEA-COMP:15607"/>
        <dbReference type="Rhea" id="RHEA-COMP:15608"/>
        <dbReference type="ChEBI" id="CHEBI:65314"/>
        <dbReference type="ChEBI" id="CHEBI:65315"/>
    </reaction>
</comment>
<dbReference type="RefSeq" id="WP_254595964.1">
    <property type="nucleotide sequence ID" value="NZ_CADILG010000081.1"/>
</dbReference>
<dbReference type="GO" id="GO:0003723">
    <property type="term" value="F:RNA binding"/>
    <property type="evidence" value="ECO:0007669"/>
    <property type="project" value="UniProtKB-KW"/>
</dbReference>
<evidence type="ECO:0000256" key="8">
    <source>
        <dbReference type="ARBA" id="ARBA00042843"/>
    </source>
</evidence>
<evidence type="ECO:0000256" key="9">
    <source>
        <dbReference type="ARBA" id="ARBA00042890"/>
    </source>
</evidence>
<dbReference type="Pfam" id="PF00849">
    <property type="entry name" value="PseudoU_synth_2"/>
    <property type="match status" value="1"/>
</dbReference>
<dbReference type="AlphaFoldDB" id="A0A6S7F1K3"/>
<dbReference type="SMART" id="SM00363">
    <property type="entry name" value="S4"/>
    <property type="match status" value="1"/>
</dbReference>
<feature type="domain" description="RNA-binding S4" evidence="13">
    <location>
        <begin position="34"/>
        <end position="93"/>
    </location>
</feature>
<protein>
    <recommendedName>
        <fullName evidence="5">Dual-specificity RNA pseudouridine synthase RluF</fullName>
        <ecNumber evidence="4">5.4.99.21</ecNumber>
    </recommendedName>
    <alternativeName>
        <fullName evidence="7">23S rRNA pseudouridine(2604) synthase</fullName>
    </alternativeName>
    <alternativeName>
        <fullName evidence="9">Ribosomal large subunit pseudouridine synthase F</fullName>
    </alternativeName>
    <alternativeName>
        <fullName evidence="8">rRNA pseudouridylate synthase F</fullName>
    </alternativeName>
    <alternativeName>
        <fullName evidence="10">rRNA-uridine isomerase F</fullName>
    </alternativeName>
    <alternativeName>
        <fullName evidence="6">tRNA(Tyr) pseudouridine(35) synthase</fullName>
    </alternativeName>
</protein>
<dbReference type="InterPro" id="IPR020103">
    <property type="entry name" value="PsdUridine_synth_cat_dom_sf"/>
</dbReference>
<keyword evidence="1 14" id="KW-0413">Isomerase</keyword>
<dbReference type="SUPFAM" id="SSF55120">
    <property type="entry name" value="Pseudouridine synthase"/>
    <property type="match status" value="1"/>
</dbReference>
<keyword evidence="15" id="KW-1185">Reference proteome</keyword>
<dbReference type="PANTHER" id="PTHR47683">
    <property type="entry name" value="PSEUDOURIDINE SYNTHASE FAMILY PROTEIN-RELATED"/>
    <property type="match status" value="1"/>
</dbReference>
<accession>A0A6S7F1K3</accession>
<dbReference type="EC" id="5.4.99.21" evidence="4"/>
<dbReference type="Gene3D" id="3.10.290.10">
    <property type="entry name" value="RNA-binding S4 domain"/>
    <property type="match status" value="1"/>
</dbReference>
<dbReference type="SUPFAM" id="SSF55174">
    <property type="entry name" value="Alpha-L RNA-binding motif"/>
    <property type="match status" value="1"/>
</dbReference>
<keyword evidence="11" id="KW-0694">RNA-binding</keyword>
<evidence type="ECO:0000259" key="13">
    <source>
        <dbReference type="SMART" id="SM00363"/>
    </source>
</evidence>
<evidence type="ECO:0000256" key="5">
    <source>
        <dbReference type="ARBA" id="ARBA00039989"/>
    </source>
</evidence>
<evidence type="ECO:0000256" key="6">
    <source>
        <dbReference type="ARBA" id="ARBA00041420"/>
    </source>
</evidence>
<dbReference type="InterPro" id="IPR006145">
    <property type="entry name" value="PsdUridine_synth_RsuA/RluA"/>
</dbReference>
<dbReference type="PROSITE" id="PS50889">
    <property type="entry name" value="S4"/>
    <property type="match status" value="1"/>
</dbReference>
<dbReference type="GO" id="GO:0160138">
    <property type="term" value="F:23S rRNA pseudouridine(2604) synthase activity"/>
    <property type="evidence" value="ECO:0007669"/>
    <property type="project" value="UniProtKB-EC"/>
</dbReference>
<evidence type="ECO:0000256" key="4">
    <source>
        <dbReference type="ARBA" id="ARBA00038922"/>
    </source>
</evidence>
<dbReference type="InterPro" id="IPR002942">
    <property type="entry name" value="S4_RNA-bd"/>
</dbReference>
<reference evidence="14 15" key="1">
    <citation type="submission" date="2020-04" db="EMBL/GenBank/DDBJ databases">
        <authorList>
            <person name="De Canck E."/>
        </authorList>
    </citation>
    <scope>NUCLEOTIDE SEQUENCE [LARGE SCALE GENOMIC DNA]</scope>
    <source>
        <strain evidence="14 15">LMG 26858</strain>
    </source>
</reference>
<evidence type="ECO:0000256" key="12">
    <source>
        <dbReference type="SAM" id="MobiDB-lite"/>
    </source>
</evidence>
<dbReference type="InterPro" id="IPR050343">
    <property type="entry name" value="RsuA_PseudoU_synthase"/>
</dbReference>
<name>A0A6S7F1K3_9BURK</name>
<dbReference type="Proteomes" id="UP000494117">
    <property type="component" value="Unassembled WGS sequence"/>
</dbReference>